<dbReference type="AlphaFoldDB" id="A0A4R8A8T1"/>
<dbReference type="PANTHER" id="PTHR43298">
    <property type="entry name" value="MULTIDRUG RESISTANCE PROTEIN NORM-RELATED"/>
    <property type="match status" value="1"/>
</dbReference>
<keyword evidence="11 13" id="KW-0472">Membrane</keyword>
<evidence type="ECO:0000256" key="3">
    <source>
        <dbReference type="ARBA" id="ARBA00010199"/>
    </source>
</evidence>
<dbReference type="Pfam" id="PF01554">
    <property type="entry name" value="MatE"/>
    <property type="match status" value="2"/>
</dbReference>
<feature type="transmembrane region" description="Helical" evidence="13">
    <location>
        <begin position="60"/>
        <end position="93"/>
    </location>
</feature>
<evidence type="ECO:0000256" key="12">
    <source>
        <dbReference type="ARBA" id="ARBA00031636"/>
    </source>
</evidence>
<accession>A0A4R8A8T1</accession>
<gene>
    <name evidence="14" type="ORF">EDD63_10299</name>
</gene>
<evidence type="ECO:0000313" key="15">
    <source>
        <dbReference type="Proteomes" id="UP000294743"/>
    </source>
</evidence>
<evidence type="ECO:0000256" key="1">
    <source>
        <dbReference type="ARBA" id="ARBA00003408"/>
    </source>
</evidence>
<dbReference type="EMBL" id="SODD01000002">
    <property type="protein sequence ID" value="TDW26078.1"/>
    <property type="molecule type" value="Genomic_DNA"/>
</dbReference>
<comment type="caution">
    <text evidence="14">The sequence shown here is derived from an EMBL/GenBank/DDBJ whole genome shotgun (WGS) entry which is preliminary data.</text>
</comment>
<evidence type="ECO:0000256" key="9">
    <source>
        <dbReference type="ARBA" id="ARBA00022989"/>
    </source>
</evidence>
<evidence type="ECO:0000256" key="7">
    <source>
        <dbReference type="ARBA" id="ARBA00022475"/>
    </source>
</evidence>
<keyword evidence="10" id="KW-0406">Ion transport</keyword>
<sequence length="461" mass="50591">MGKDFYWGGKLMSGRSDMTTGKPMRIIVAFTMPIFLGGLFQQFYNLADTLIVGQFVGHEALAAVGSCGTLVFLIIGFLMGLTSGFGVVVANFFGAKNHEEIKKSFAMACIISIVVSVILTFVSIYSLDGILELMNTPQDMYQDAYGYMYIICLGIVWQVLYNLLAGLLRAIGDSKRPLYFLVLAAALNVILDLVFIIIFKMRADGAALATVISQGVSGLLCLYYILKKVPEFHTRKKHWQLNGYLIRRELAIGLPMALQFSITAIGTIVVQSALNTLGSIPAAGFAAAVKIEQVATQMLASIGTTMATYCAQNMGASRLDRIKEGFKAANIFGITYSVVIGIVVIFFGKYVTYLFVSNHVDRIIGYVDTYMLYVGLTFVPLHIILSYRSGIQGMGFGFLPMFAGVVELLARIVVGFIGAGMKSYDVICLASPAAWITAALFLLIIYRYIMNRYSKNNNQWV</sequence>
<reference evidence="14 15" key="1">
    <citation type="submission" date="2019-03" db="EMBL/GenBank/DDBJ databases">
        <title>Genomic Encyclopedia of Type Strains, Phase IV (KMG-IV): sequencing the most valuable type-strain genomes for metagenomic binning, comparative biology and taxonomic classification.</title>
        <authorList>
            <person name="Goeker M."/>
        </authorList>
    </citation>
    <scope>NUCLEOTIDE SEQUENCE [LARGE SCALE GENOMIC DNA]</scope>
    <source>
        <strain evidence="14 15">DSM 28867</strain>
    </source>
</reference>
<feature type="transmembrane region" description="Helical" evidence="13">
    <location>
        <begin position="205"/>
        <end position="226"/>
    </location>
</feature>
<keyword evidence="8 13" id="KW-0812">Transmembrane</keyword>
<dbReference type="PANTHER" id="PTHR43298:SF2">
    <property type="entry name" value="FMN_FAD EXPORTER YEEO-RELATED"/>
    <property type="match status" value="1"/>
</dbReference>
<keyword evidence="7" id="KW-1003">Cell membrane</keyword>
<dbReference type="InterPro" id="IPR048279">
    <property type="entry name" value="MdtK-like"/>
</dbReference>
<feature type="transmembrane region" description="Helical" evidence="13">
    <location>
        <begin position="331"/>
        <end position="351"/>
    </location>
</feature>
<keyword evidence="15" id="KW-1185">Reference proteome</keyword>
<protein>
    <recommendedName>
        <fullName evidence="4">Probable multidrug resistance protein NorM</fullName>
    </recommendedName>
    <alternativeName>
        <fullName evidence="12">Multidrug-efflux transporter</fullName>
    </alternativeName>
</protein>
<evidence type="ECO:0000256" key="13">
    <source>
        <dbReference type="SAM" id="Phobius"/>
    </source>
</evidence>
<dbReference type="InterPro" id="IPR050222">
    <property type="entry name" value="MATE_MdtK"/>
</dbReference>
<dbReference type="InterPro" id="IPR002528">
    <property type="entry name" value="MATE_fam"/>
</dbReference>
<dbReference type="Proteomes" id="UP000294743">
    <property type="component" value="Unassembled WGS sequence"/>
</dbReference>
<dbReference type="GO" id="GO:0005886">
    <property type="term" value="C:plasma membrane"/>
    <property type="evidence" value="ECO:0007669"/>
    <property type="project" value="UniProtKB-SubCell"/>
</dbReference>
<evidence type="ECO:0000256" key="10">
    <source>
        <dbReference type="ARBA" id="ARBA00023065"/>
    </source>
</evidence>
<feature type="transmembrane region" description="Helical" evidence="13">
    <location>
        <begin position="21"/>
        <end position="40"/>
    </location>
</feature>
<dbReference type="NCBIfam" id="TIGR00797">
    <property type="entry name" value="matE"/>
    <property type="match status" value="1"/>
</dbReference>
<evidence type="ECO:0000256" key="8">
    <source>
        <dbReference type="ARBA" id="ARBA00022692"/>
    </source>
</evidence>
<dbReference type="GO" id="GO:0042910">
    <property type="term" value="F:xenobiotic transmembrane transporter activity"/>
    <property type="evidence" value="ECO:0007669"/>
    <property type="project" value="InterPro"/>
</dbReference>
<organism evidence="14 15">
    <name type="scientific">Breznakia blatticola</name>
    <dbReference type="NCBI Taxonomy" id="1754012"/>
    <lineage>
        <taxon>Bacteria</taxon>
        <taxon>Bacillati</taxon>
        <taxon>Bacillota</taxon>
        <taxon>Erysipelotrichia</taxon>
        <taxon>Erysipelotrichales</taxon>
        <taxon>Erysipelotrichaceae</taxon>
        <taxon>Breznakia</taxon>
    </lineage>
</organism>
<keyword evidence="9 13" id="KW-1133">Transmembrane helix</keyword>
<evidence type="ECO:0000256" key="2">
    <source>
        <dbReference type="ARBA" id="ARBA00004651"/>
    </source>
</evidence>
<evidence type="ECO:0000256" key="6">
    <source>
        <dbReference type="ARBA" id="ARBA00022449"/>
    </source>
</evidence>
<dbReference type="GO" id="GO:0006811">
    <property type="term" value="P:monoatomic ion transport"/>
    <property type="evidence" value="ECO:0007669"/>
    <property type="project" value="UniProtKB-KW"/>
</dbReference>
<evidence type="ECO:0000256" key="5">
    <source>
        <dbReference type="ARBA" id="ARBA00022448"/>
    </source>
</evidence>
<evidence type="ECO:0000256" key="4">
    <source>
        <dbReference type="ARBA" id="ARBA00020268"/>
    </source>
</evidence>
<feature type="transmembrane region" description="Helical" evidence="13">
    <location>
        <begin position="178"/>
        <end position="199"/>
    </location>
</feature>
<keyword evidence="5" id="KW-0813">Transport</keyword>
<dbReference type="PIRSF" id="PIRSF006603">
    <property type="entry name" value="DinF"/>
    <property type="match status" value="1"/>
</dbReference>
<feature type="transmembrane region" description="Helical" evidence="13">
    <location>
        <begin position="294"/>
        <end position="311"/>
    </location>
</feature>
<comment type="function">
    <text evidence="1">Multidrug efflux pump.</text>
</comment>
<feature type="transmembrane region" description="Helical" evidence="13">
    <location>
        <begin position="105"/>
        <end position="127"/>
    </location>
</feature>
<feature type="transmembrane region" description="Helical" evidence="13">
    <location>
        <begin position="424"/>
        <end position="446"/>
    </location>
</feature>
<dbReference type="GO" id="GO:0015297">
    <property type="term" value="F:antiporter activity"/>
    <property type="evidence" value="ECO:0007669"/>
    <property type="project" value="UniProtKB-KW"/>
</dbReference>
<dbReference type="CDD" id="cd13138">
    <property type="entry name" value="MATE_yoeA_like"/>
    <property type="match status" value="1"/>
</dbReference>
<feature type="transmembrane region" description="Helical" evidence="13">
    <location>
        <begin position="250"/>
        <end position="274"/>
    </location>
</feature>
<comment type="similarity">
    <text evidence="3">Belongs to the multi antimicrobial extrusion (MATE) (TC 2.A.66.1) family.</text>
</comment>
<keyword evidence="6" id="KW-0050">Antiport</keyword>
<evidence type="ECO:0000256" key="11">
    <source>
        <dbReference type="ARBA" id="ARBA00023136"/>
    </source>
</evidence>
<name>A0A4R8A8T1_9FIRM</name>
<proteinExistence type="inferred from homology"/>
<evidence type="ECO:0000313" key="14">
    <source>
        <dbReference type="EMBL" id="TDW26078.1"/>
    </source>
</evidence>
<feature type="transmembrane region" description="Helical" evidence="13">
    <location>
        <begin position="397"/>
        <end position="418"/>
    </location>
</feature>
<feature type="transmembrane region" description="Helical" evidence="13">
    <location>
        <begin position="147"/>
        <end position="171"/>
    </location>
</feature>
<feature type="transmembrane region" description="Helical" evidence="13">
    <location>
        <begin position="363"/>
        <end position="385"/>
    </location>
</feature>
<comment type="subcellular location">
    <subcellularLocation>
        <location evidence="2">Cell membrane</location>
        <topology evidence="2">Multi-pass membrane protein</topology>
    </subcellularLocation>
</comment>